<gene>
    <name evidence="2" type="ORF">MNBD_ALPHA11-479</name>
</gene>
<sequence length="167" mass="18026">MTNQKTLRKILNSVGSAALIVGLSLSPVGLSAALANSPGAHGGSPAMEQNSGMGQNESMSEGNMSQESMSEENMPSDMRENANGAQEQMNSAANSRPMVLRDFMNSLRNGTTIANAERSDHQITIEYSDGWQEEIVNSRYEITDPSGNVIISRPAVQRDFDRLNSAF</sequence>
<feature type="compositionally biased region" description="Polar residues" evidence="1">
    <location>
        <begin position="83"/>
        <end position="94"/>
    </location>
</feature>
<feature type="compositionally biased region" description="Polar residues" evidence="1">
    <location>
        <begin position="47"/>
        <end position="73"/>
    </location>
</feature>
<proteinExistence type="predicted"/>
<organism evidence="2">
    <name type="scientific">hydrothermal vent metagenome</name>
    <dbReference type="NCBI Taxonomy" id="652676"/>
    <lineage>
        <taxon>unclassified sequences</taxon>
        <taxon>metagenomes</taxon>
        <taxon>ecological metagenomes</taxon>
    </lineage>
</organism>
<reference evidence="2" key="1">
    <citation type="submission" date="2018-06" db="EMBL/GenBank/DDBJ databases">
        <authorList>
            <person name="Zhirakovskaya E."/>
        </authorList>
    </citation>
    <scope>NUCLEOTIDE SEQUENCE</scope>
</reference>
<evidence type="ECO:0000313" key="2">
    <source>
        <dbReference type="EMBL" id="VAW22219.1"/>
    </source>
</evidence>
<feature type="region of interest" description="Disordered" evidence="1">
    <location>
        <begin position="38"/>
        <end position="94"/>
    </location>
</feature>
<dbReference type="AlphaFoldDB" id="A0A3B0UCC1"/>
<dbReference type="EMBL" id="UOEQ01000403">
    <property type="protein sequence ID" value="VAW22219.1"/>
    <property type="molecule type" value="Genomic_DNA"/>
</dbReference>
<evidence type="ECO:0000256" key="1">
    <source>
        <dbReference type="SAM" id="MobiDB-lite"/>
    </source>
</evidence>
<name>A0A3B0UCC1_9ZZZZ</name>
<accession>A0A3B0UCC1</accession>
<protein>
    <submittedName>
        <fullName evidence="2">Uncharacterized protein</fullName>
    </submittedName>
</protein>